<keyword evidence="5" id="KW-1185">Reference proteome</keyword>
<dbReference type="FunCoup" id="A0A672FAI6">
    <property type="interactions" value="8"/>
</dbReference>
<evidence type="ECO:0000313" key="5">
    <source>
        <dbReference type="Proteomes" id="UP000472267"/>
    </source>
</evidence>
<dbReference type="PANTHER" id="PTHR14187:SF5">
    <property type="entry name" value="HEAT SHOCK 70 KDA PROTEIN 12A"/>
    <property type="match status" value="1"/>
</dbReference>
<dbReference type="InParanoid" id="A0A672FAI6"/>
<name>A0A672FAI6_SALFA</name>
<reference evidence="4" key="1">
    <citation type="submission" date="2019-06" db="EMBL/GenBank/DDBJ databases">
        <authorList>
            <consortium name="Wellcome Sanger Institute Data Sharing"/>
        </authorList>
    </citation>
    <scope>NUCLEOTIDE SEQUENCE [LARGE SCALE GENOMIC DNA]</scope>
</reference>
<gene>
    <name evidence="4" type="primary">LOC115403084</name>
</gene>
<dbReference type="InterPro" id="IPR043129">
    <property type="entry name" value="ATPase_NBD"/>
</dbReference>
<dbReference type="OMA" id="NFITDTH"/>
<dbReference type="Gene3D" id="3.30.420.40">
    <property type="match status" value="2"/>
</dbReference>
<protein>
    <recommendedName>
        <fullName evidence="6">Heat shock protein 12A</fullName>
    </recommendedName>
</protein>
<reference evidence="4" key="3">
    <citation type="submission" date="2025-09" db="UniProtKB">
        <authorList>
            <consortium name="Ensembl"/>
        </authorList>
    </citation>
    <scope>IDENTIFICATION</scope>
</reference>
<dbReference type="AlphaFoldDB" id="A0A672FAI6"/>
<comment type="similarity">
    <text evidence="1">Belongs to the heat shock protein 70 family.</text>
</comment>
<dbReference type="SUPFAM" id="SSF53067">
    <property type="entry name" value="Actin-like ATPase domain"/>
    <property type="match status" value="2"/>
</dbReference>
<evidence type="ECO:0008006" key="6">
    <source>
        <dbReference type="Google" id="ProtNLM"/>
    </source>
</evidence>
<dbReference type="InterPro" id="IPR013126">
    <property type="entry name" value="Hsp_70_fam"/>
</dbReference>
<dbReference type="PANTHER" id="PTHR14187">
    <property type="entry name" value="ALPHA KINASE/ELONGATION FACTOR 2 KINASE"/>
    <property type="match status" value="1"/>
</dbReference>
<accession>A0A672FAI6</accession>
<keyword evidence="2" id="KW-0547">Nucleotide-binding</keyword>
<evidence type="ECO:0000313" key="4">
    <source>
        <dbReference type="Ensembl" id="ENSSFAP00005003263.1"/>
    </source>
</evidence>
<dbReference type="Ensembl" id="ENSSFAT00005003512.1">
    <property type="protein sequence ID" value="ENSSFAP00005003263.1"/>
    <property type="gene ID" value="ENSSFAG00005002204.1"/>
</dbReference>
<dbReference type="Proteomes" id="UP000472267">
    <property type="component" value="Chromosome 2"/>
</dbReference>
<organism evidence="4 5">
    <name type="scientific">Salarias fasciatus</name>
    <name type="common">Jewelled blenny</name>
    <name type="synonym">Blennius fasciatus</name>
    <dbReference type="NCBI Taxonomy" id="181472"/>
    <lineage>
        <taxon>Eukaryota</taxon>
        <taxon>Metazoa</taxon>
        <taxon>Chordata</taxon>
        <taxon>Craniata</taxon>
        <taxon>Vertebrata</taxon>
        <taxon>Euteleostomi</taxon>
        <taxon>Actinopterygii</taxon>
        <taxon>Neopterygii</taxon>
        <taxon>Teleostei</taxon>
        <taxon>Neoteleostei</taxon>
        <taxon>Acanthomorphata</taxon>
        <taxon>Ovalentaria</taxon>
        <taxon>Blenniimorphae</taxon>
        <taxon>Blenniiformes</taxon>
        <taxon>Blennioidei</taxon>
        <taxon>Blenniidae</taxon>
        <taxon>Salariinae</taxon>
        <taxon>Salarias</taxon>
    </lineage>
</organism>
<sequence>ERRNSFIIAIDFGTAYSGYAFSLTAREAEIDPYVKYWGEEVGQRTVKTPTCILFDEHEGFMSFGYEAQRDYHKMRGEEAQHKFFFQSFKMSLYGRKLDDDVTIPAANGKPMKALKVFTEALRYMKDDALKTINNMSGRVFNQSDFCWVLTVPAIWGPSAKQFMRRAATQAGIVTAGKEDRLVIALETEAASVWCRKLPADGFIAENQGEVSLDQSPGTQYIVVDCGGGTIDVTVHEVLDGGALKELHKASGNNMGGQSVDRKFKEFLKEIFGDALWEKYEREHPGELQKMMYQFTLSKRHDDEAVIICPFNLTERARDSGKDMETLFKGVRGASWYEGSIQISKERMRSFFDDSLRGITNLLKEILKKDFHIDYILLVGGYSESETLRQHVINQIKGQCKVLCPLRPQEAIMMGAVLFGRNPAVVASRKSAFTYGVKTIQTFDPSKHREDKKFIADGIEKCGDLFYRLVEIDEDVGWAETRDFSFVPTASTQTAMSFSFFRTERKNPQYVDEWGVEEIGSMKVSMPDTTRGRDRRVKLQIKFGFTEMKATATDEDSGCTESVELDFMRTS</sequence>
<evidence type="ECO:0000256" key="1">
    <source>
        <dbReference type="ARBA" id="ARBA00007381"/>
    </source>
</evidence>
<evidence type="ECO:0000256" key="3">
    <source>
        <dbReference type="ARBA" id="ARBA00022840"/>
    </source>
</evidence>
<dbReference type="Pfam" id="PF00012">
    <property type="entry name" value="HSP70"/>
    <property type="match status" value="1"/>
</dbReference>
<keyword evidence="3" id="KW-0067">ATP-binding</keyword>
<reference evidence="4" key="2">
    <citation type="submission" date="2025-08" db="UniProtKB">
        <authorList>
            <consortium name="Ensembl"/>
        </authorList>
    </citation>
    <scope>IDENTIFICATION</scope>
</reference>
<evidence type="ECO:0000256" key="2">
    <source>
        <dbReference type="ARBA" id="ARBA00022741"/>
    </source>
</evidence>
<dbReference type="GO" id="GO:0140662">
    <property type="term" value="F:ATP-dependent protein folding chaperone"/>
    <property type="evidence" value="ECO:0007669"/>
    <property type="project" value="InterPro"/>
</dbReference>
<dbReference type="GO" id="GO:0005524">
    <property type="term" value="F:ATP binding"/>
    <property type="evidence" value="ECO:0007669"/>
    <property type="project" value="UniProtKB-KW"/>
</dbReference>
<dbReference type="CDD" id="cd10229">
    <property type="entry name" value="ASKHA_NBD_HSP70_HSPA12"/>
    <property type="match status" value="1"/>
</dbReference>
<proteinExistence type="inferred from homology"/>